<dbReference type="Proteomes" id="UP000266673">
    <property type="component" value="Unassembled WGS sequence"/>
</dbReference>
<dbReference type="AlphaFoldDB" id="A0A397TYX6"/>
<evidence type="ECO:0008006" key="4">
    <source>
        <dbReference type="Google" id="ProtNLM"/>
    </source>
</evidence>
<keyword evidence="1" id="KW-0175">Coiled coil</keyword>
<accession>A0A397TYX6</accession>
<evidence type="ECO:0000256" key="1">
    <source>
        <dbReference type="SAM" id="Coils"/>
    </source>
</evidence>
<reference evidence="2 3" key="1">
    <citation type="submission" date="2018-06" db="EMBL/GenBank/DDBJ databases">
        <title>Comparative genomics reveals the genomic features of Rhizophagus irregularis, R. cerebriforme, R. diaphanum and Gigaspora rosea, and their symbiotic lifestyle signature.</title>
        <authorList>
            <person name="Morin E."/>
            <person name="San Clemente H."/>
            <person name="Chen E.C.H."/>
            <person name="De La Providencia I."/>
            <person name="Hainaut M."/>
            <person name="Kuo A."/>
            <person name="Kohler A."/>
            <person name="Murat C."/>
            <person name="Tang N."/>
            <person name="Roy S."/>
            <person name="Loubradou J."/>
            <person name="Henrissat B."/>
            <person name="Grigoriev I.V."/>
            <person name="Corradi N."/>
            <person name="Roux C."/>
            <person name="Martin F.M."/>
        </authorList>
    </citation>
    <scope>NUCLEOTIDE SEQUENCE [LARGE SCALE GENOMIC DNA]</scope>
    <source>
        <strain evidence="2 3">DAOM 194757</strain>
    </source>
</reference>
<evidence type="ECO:0000313" key="3">
    <source>
        <dbReference type="Proteomes" id="UP000266673"/>
    </source>
</evidence>
<organism evidence="2 3">
    <name type="scientific">Gigaspora rosea</name>
    <dbReference type="NCBI Taxonomy" id="44941"/>
    <lineage>
        <taxon>Eukaryota</taxon>
        <taxon>Fungi</taxon>
        <taxon>Fungi incertae sedis</taxon>
        <taxon>Mucoromycota</taxon>
        <taxon>Glomeromycotina</taxon>
        <taxon>Glomeromycetes</taxon>
        <taxon>Diversisporales</taxon>
        <taxon>Gigasporaceae</taxon>
        <taxon>Gigaspora</taxon>
    </lineage>
</organism>
<comment type="caution">
    <text evidence="2">The sequence shown here is derived from an EMBL/GenBank/DDBJ whole genome shotgun (WGS) entry which is preliminary data.</text>
</comment>
<dbReference type="SUPFAM" id="SSF54060">
    <property type="entry name" value="His-Me finger endonucleases"/>
    <property type="match status" value="1"/>
</dbReference>
<proteinExistence type="predicted"/>
<gene>
    <name evidence="2" type="ORF">C2G38_2255138</name>
</gene>
<sequence length="205" mass="24734">MIKDNQKTLDNQKTFNMSYWNEIFSSFKVLSKWEHSLNNKKIYNQTRLVSVKDETFLEVKTQLDGITFLGDMRNYKFIRKYVWNVHKIEGKYYVGARINGRNVYFHRMITKFQMVGHINRESMDNRICNLQETNHQMNNLNRKLQRNNTSGINGISRFGNKWRFQWHEYGQRKSKVSKNLDELKEIKKQKDLELGNKNGYKVDYD</sequence>
<keyword evidence="3" id="KW-1185">Reference proteome</keyword>
<protein>
    <recommendedName>
        <fullName evidence="4">HNH nuclease domain-containing protein</fullName>
    </recommendedName>
</protein>
<dbReference type="EMBL" id="QKWP01002479">
    <property type="protein sequence ID" value="RIB03200.1"/>
    <property type="molecule type" value="Genomic_DNA"/>
</dbReference>
<feature type="coiled-coil region" evidence="1">
    <location>
        <begin position="123"/>
        <end position="150"/>
    </location>
</feature>
<name>A0A397TYX6_9GLOM</name>
<dbReference type="InterPro" id="IPR044925">
    <property type="entry name" value="His-Me_finger_sf"/>
</dbReference>
<evidence type="ECO:0000313" key="2">
    <source>
        <dbReference type="EMBL" id="RIB03200.1"/>
    </source>
</evidence>
<dbReference type="OrthoDB" id="2333979at2759"/>